<dbReference type="SUPFAM" id="SSF52540">
    <property type="entry name" value="P-loop containing nucleoside triphosphate hydrolases"/>
    <property type="match status" value="1"/>
</dbReference>
<sequence>MWLSQLNLSNYRACGDTSLHLDPNLTVLVGENAAGKSALVDGLRLATYPASGRSTLWFDRERDVHRAASEGAEVSVKLTFTGLSEAEQAIYMAHLVDGDDKLVFGTAWATAADIPRRNVQSISIGDASVDDPEPSTRRRIAHVYLPPLRDAVKDLDSGDGAQLYEVLKVLLDKDEEGEEKFLTFANEALSAIADHELPKAASATIQAQMGDATPPSRAHTVGIASRQQELRRLSRLLRIQLAEDGLQLGGIEQVGLGYANLLYISMIVLQLSRASEYDLTLLLVEEPEAHLHPQLQTVLLDYLMNRARESGMPLAKLRPAGKIQVIVTTHSPVLASSVSVSNLGVVTRHALGVSTSPLRVQQPVVDLRESDELRSQEQADKQALFGNEPVKVAGMWTTRVTSIGRIGLSEPDVRKIDRYLHTTRAALLFARHVVLVEGIAESVLMPVFASIVYAQTPPAEAETPAERKLREDRNEHNRTSLRQFKSASIVAVDGVDFLPYLKLLLNGETHRLDRLAVITDSDGGAGEGRRDTYREAFSDSVNLKQLEVFVGTRTLEADLFAQKDNEAILRTAFLELHKLSETSWNAVSVAAKDMPPAGRADLFGDAIKTTSKADGKLCLNIGKGDFAQVVAEGALLANEAGTKPLTVPSYIVDAIRFVAEQ</sequence>
<dbReference type="InterPro" id="IPR027417">
    <property type="entry name" value="P-loop_NTPase"/>
</dbReference>
<feature type="domain" description="Rad50/SbcC-type AAA" evidence="2">
    <location>
        <begin position="5"/>
        <end position="82"/>
    </location>
</feature>
<evidence type="ECO:0000259" key="2">
    <source>
        <dbReference type="Pfam" id="PF13476"/>
    </source>
</evidence>
<dbReference type="PANTHER" id="PTHR43581:SF4">
    <property type="entry name" value="ATP_GTP PHOSPHATASE"/>
    <property type="match status" value="1"/>
</dbReference>
<dbReference type="GO" id="GO:0016887">
    <property type="term" value="F:ATP hydrolysis activity"/>
    <property type="evidence" value="ECO:0007669"/>
    <property type="project" value="InterPro"/>
</dbReference>
<evidence type="ECO:0000259" key="1">
    <source>
        <dbReference type="Pfam" id="PF13175"/>
    </source>
</evidence>
<dbReference type="PANTHER" id="PTHR43581">
    <property type="entry name" value="ATP/GTP PHOSPHATASE"/>
    <property type="match status" value="1"/>
</dbReference>
<dbReference type="InterPro" id="IPR051396">
    <property type="entry name" value="Bact_Antivir_Def_Nuclease"/>
</dbReference>
<dbReference type="Pfam" id="PF13175">
    <property type="entry name" value="AAA_15"/>
    <property type="match status" value="1"/>
</dbReference>
<feature type="domain" description="Endonuclease GajA/Old nuclease/RecF-like AAA" evidence="1">
    <location>
        <begin position="250"/>
        <end position="334"/>
    </location>
</feature>
<proteinExistence type="predicted"/>
<dbReference type="EMBL" id="JAAMFM010000048">
    <property type="protein sequence ID" value="NVM96958.1"/>
    <property type="molecule type" value="Genomic_DNA"/>
</dbReference>
<dbReference type="AlphaFoldDB" id="A0A7Y7IKJ6"/>
<comment type="caution">
    <text evidence="3">The sequence shown here is derived from an EMBL/GenBank/DDBJ whole genome shotgun (WGS) entry which is preliminary data.</text>
</comment>
<dbReference type="Pfam" id="PF13476">
    <property type="entry name" value="AAA_23"/>
    <property type="match status" value="1"/>
</dbReference>
<dbReference type="InterPro" id="IPR034139">
    <property type="entry name" value="TOPRIM_OLD"/>
</dbReference>
<dbReference type="GO" id="GO:0006302">
    <property type="term" value="P:double-strand break repair"/>
    <property type="evidence" value="ECO:0007669"/>
    <property type="project" value="InterPro"/>
</dbReference>
<evidence type="ECO:0000313" key="3">
    <source>
        <dbReference type="EMBL" id="NVM96958.1"/>
    </source>
</evidence>
<dbReference type="InterPro" id="IPR041685">
    <property type="entry name" value="AAA_GajA/Old/RecF-like"/>
</dbReference>
<dbReference type="CDD" id="cd01026">
    <property type="entry name" value="TOPRIM_OLD"/>
    <property type="match status" value="1"/>
</dbReference>
<dbReference type="InterPro" id="IPR038729">
    <property type="entry name" value="Rad50/SbcC_AAA"/>
</dbReference>
<gene>
    <name evidence="3" type="ORF">G6034_19010</name>
</gene>
<dbReference type="Proteomes" id="UP000543556">
    <property type="component" value="Unassembled WGS sequence"/>
</dbReference>
<evidence type="ECO:0000313" key="4">
    <source>
        <dbReference type="Proteomes" id="UP000543556"/>
    </source>
</evidence>
<dbReference type="Gene3D" id="3.40.50.300">
    <property type="entry name" value="P-loop containing nucleotide triphosphate hydrolases"/>
    <property type="match status" value="2"/>
</dbReference>
<keyword evidence="4" id="KW-1185">Reference proteome</keyword>
<protein>
    <submittedName>
        <fullName evidence="3">AAA family ATPase</fullName>
    </submittedName>
</protein>
<accession>A0A7Y7IKJ6</accession>
<name>A0A7Y7IKJ6_9MICC</name>
<dbReference type="RefSeq" id="WP_176636661.1">
    <property type="nucleotide sequence ID" value="NZ_JAAMFM010000048.1"/>
</dbReference>
<reference evidence="3 4" key="1">
    <citation type="submission" date="2020-02" db="EMBL/GenBank/DDBJ databases">
        <title>Genome sequence of strain AETb3-4.</title>
        <authorList>
            <person name="Gao J."/>
            <person name="Zhang X."/>
        </authorList>
    </citation>
    <scope>NUCLEOTIDE SEQUENCE [LARGE SCALE GENOMIC DNA]</scope>
    <source>
        <strain evidence="3 4">AETb3-4</strain>
    </source>
</reference>
<organism evidence="3 4">
    <name type="scientific">Arthrobacter wenxiniae</name>
    <dbReference type="NCBI Taxonomy" id="2713570"/>
    <lineage>
        <taxon>Bacteria</taxon>
        <taxon>Bacillati</taxon>
        <taxon>Actinomycetota</taxon>
        <taxon>Actinomycetes</taxon>
        <taxon>Micrococcales</taxon>
        <taxon>Micrococcaceae</taxon>
        <taxon>Arthrobacter</taxon>
    </lineage>
</organism>